<dbReference type="VEuPathDB" id="FungiDB:ASPGLDRAFT_32987"/>
<evidence type="ECO:0000256" key="1">
    <source>
        <dbReference type="SAM" id="MobiDB-lite"/>
    </source>
</evidence>
<dbReference type="OrthoDB" id="4516776at2759"/>
<feature type="compositionally biased region" description="Basic residues" evidence="1">
    <location>
        <begin position="21"/>
        <end position="32"/>
    </location>
</feature>
<reference evidence="3" key="1">
    <citation type="journal article" date="2017" name="Genome Biol.">
        <title>Comparative genomics reveals high biological diversity and specific adaptations in the industrially and medically important fungal genus Aspergillus.</title>
        <authorList>
            <person name="de Vries R.P."/>
            <person name="Riley R."/>
            <person name="Wiebenga A."/>
            <person name="Aguilar-Osorio G."/>
            <person name="Amillis S."/>
            <person name="Uchima C.A."/>
            <person name="Anderluh G."/>
            <person name="Asadollahi M."/>
            <person name="Askin M."/>
            <person name="Barry K."/>
            <person name="Battaglia E."/>
            <person name="Bayram O."/>
            <person name="Benocci T."/>
            <person name="Braus-Stromeyer S.A."/>
            <person name="Caldana C."/>
            <person name="Canovas D."/>
            <person name="Cerqueira G.C."/>
            <person name="Chen F."/>
            <person name="Chen W."/>
            <person name="Choi C."/>
            <person name="Clum A."/>
            <person name="Dos Santos R.A."/>
            <person name="Damasio A.R."/>
            <person name="Diallinas G."/>
            <person name="Emri T."/>
            <person name="Fekete E."/>
            <person name="Flipphi M."/>
            <person name="Freyberg S."/>
            <person name="Gallo A."/>
            <person name="Gournas C."/>
            <person name="Habgood R."/>
            <person name="Hainaut M."/>
            <person name="Harispe M.L."/>
            <person name="Henrissat B."/>
            <person name="Hilden K.S."/>
            <person name="Hope R."/>
            <person name="Hossain A."/>
            <person name="Karabika E."/>
            <person name="Karaffa L."/>
            <person name="Karanyi Z."/>
            <person name="Krasevec N."/>
            <person name="Kuo A."/>
            <person name="Kusch H."/>
            <person name="LaButti K."/>
            <person name="Lagendijk E.L."/>
            <person name="Lapidus A."/>
            <person name="Levasseur A."/>
            <person name="Lindquist E."/>
            <person name="Lipzen A."/>
            <person name="Logrieco A.F."/>
            <person name="MacCabe A."/>
            <person name="Maekelae M.R."/>
            <person name="Malavazi I."/>
            <person name="Melin P."/>
            <person name="Meyer V."/>
            <person name="Mielnichuk N."/>
            <person name="Miskei M."/>
            <person name="Molnar A.P."/>
            <person name="Mule G."/>
            <person name="Ngan C.Y."/>
            <person name="Orejas M."/>
            <person name="Orosz E."/>
            <person name="Ouedraogo J.P."/>
            <person name="Overkamp K.M."/>
            <person name="Park H.-S."/>
            <person name="Perrone G."/>
            <person name="Piumi F."/>
            <person name="Punt P.J."/>
            <person name="Ram A.F."/>
            <person name="Ramon A."/>
            <person name="Rauscher S."/>
            <person name="Record E."/>
            <person name="Riano-Pachon D.M."/>
            <person name="Robert V."/>
            <person name="Roehrig J."/>
            <person name="Ruller R."/>
            <person name="Salamov A."/>
            <person name="Salih N.S."/>
            <person name="Samson R.A."/>
            <person name="Sandor E."/>
            <person name="Sanguinetti M."/>
            <person name="Schuetze T."/>
            <person name="Sepcic K."/>
            <person name="Shelest E."/>
            <person name="Sherlock G."/>
            <person name="Sophianopoulou V."/>
            <person name="Squina F.M."/>
            <person name="Sun H."/>
            <person name="Susca A."/>
            <person name="Todd R.B."/>
            <person name="Tsang A."/>
            <person name="Unkles S.E."/>
            <person name="van de Wiele N."/>
            <person name="van Rossen-Uffink D."/>
            <person name="Oliveira J.V."/>
            <person name="Vesth T.C."/>
            <person name="Visser J."/>
            <person name="Yu J.-H."/>
            <person name="Zhou M."/>
            <person name="Andersen M.R."/>
            <person name="Archer D.B."/>
            <person name="Baker S.E."/>
            <person name="Benoit I."/>
            <person name="Brakhage A.A."/>
            <person name="Braus G.H."/>
            <person name="Fischer R."/>
            <person name="Frisvad J.C."/>
            <person name="Goldman G.H."/>
            <person name="Houbraken J."/>
            <person name="Oakley B."/>
            <person name="Pocsi I."/>
            <person name="Scazzocchio C."/>
            <person name="Seiboth B."/>
            <person name="vanKuyk P.A."/>
            <person name="Wortman J."/>
            <person name="Dyer P.S."/>
            <person name="Grigoriev I.V."/>
        </authorList>
    </citation>
    <scope>NUCLEOTIDE SEQUENCE [LARGE SCALE GENOMIC DNA]</scope>
    <source>
        <strain evidence="3">CBS 516.65</strain>
    </source>
</reference>
<keyword evidence="3" id="KW-1185">Reference proteome</keyword>
<dbReference type="Proteomes" id="UP000184300">
    <property type="component" value="Unassembled WGS sequence"/>
</dbReference>
<evidence type="ECO:0000313" key="3">
    <source>
        <dbReference type="Proteomes" id="UP000184300"/>
    </source>
</evidence>
<dbReference type="STRING" id="1160497.A0A1L9VTN8"/>
<accession>A0A1L9VTN8</accession>
<dbReference type="AlphaFoldDB" id="A0A1L9VTN8"/>
<gene>
    <name evidence="2" type="ORF">ASPGLDRAFT_32987</name>
</gene>
<name>A0A1L9VTN8_ASPGL</name>
<feature type="compositionally biased region" description="Basic and acidic residues" evidence="1">
    <location>
        <begin position="10"/>
        <end position="20"/>
    </location>
</feature>
<organism evidence="2 3">
    <name type="scientific">Aspergillus glaucus CBS 516.65</name>
    <dbReference type="NCBI Taxonomy" id="1160497"/>
    <lineage>
        <taxon>Eukaryota</taxon>
        <taxon>Fungi</taxon>
        <taxon>Dikarya</taxon>
        <taxon>Ascomycota</taxon>
        <taxon>Pezizomycotina</taxon>
        <taxon>Eurotiomycetes</taxon>
        <taxon>Eurotiomycetidae</taxon>
        <taxon>Eurotiales</taxon>
        <taxon>Aspergillaceae</taxon>
        <taxon>Aspergillus</taxon>
        <taxon>Aspergillus subgen. Aspergillus</taxon>
    </lineage>
</organism>
<sequence length="118" mass="13125">MQAGAILAQENKDLRAVNEKKKQKRARSKRQITHQGSLSMEDVQQVIRGLNQPSEVEIVTQMAAAAPAISPSQRPARRPPTWMNLMALVVNKIDSNLGGVVRCVARLHASLAYRPRYI</sequence>
<dbReference type="EMBL" id="KV878891">
    <property type="protein sequence ID" value="OJJ87264.1"/>
    <property type="molecule type" value="Genomic_DNA"/>
</dbReference>
<evidence type="ECO:0000313" key="2">
    <source>
        <dbReference type="EMBL" id="OJJ87264.1"/>
    </source>
</evidence>
<feature type="region of interest" description="Disordered" evidence="1">
    <location>
        <begin position="1"/>
        <end position="38"/>
    </location>
</feature>
<dbReference type="RefSeq" id="XP_022403953.1">
    <property type="nucleotide sequence ID" value="XM_022544246.1"/>
</dbReference>
<proteinExistence type="predicted"/>
<protein>
    <submittedName>
        <fullName evidence="2">Uncharacterized protein</fullName>
    </submittedName>
</protein>
<dbReference type="GeneID" id="34460507"/>